<dbReference type="AlphaFoldDB" id="A0A2K1NY29"/>
<protein>
    <recommendedName>
        <fullName evidence="4 5">Flagellar hook-basal body complex protein FliE</fullName>
    </recommendedName>
</protein>
<comment type="similarity">
    <text evidence="2 4">Belongs to the FliE family.</text>
</comment>
<proteinExistence type="inferred from homology"/>
<dbReference type="PANTHER" id="PTHR34653:SF1">
    <property type="entry name" value="FLAGELLAR HOOK-BASAL BODY COMPLEX PROTEIN FLIE"/>
    <property type="match status" value="1"/>
</dbReference>
<dbReference type="GO" id="GO:0003774">
    <property type="term" value="F:cytoskeletal motor activity"/>
    <property type="evidence" value="ECO:0007669"/>
    <property type="project" value="InterPro"/>
</dbReference>
<sequence length="99" mass="10974">MTNGINGINGIDPNKLVPEKTKQEDKNLDFSKLLKDAIEEVNSIQKNADKVAADYAAGNITDIHQVMIAAEKASLSLQLTTEVTNRIVEAYKEIMRMQI</sequence>
<dbReference type="GO" id="GO:0005198">
    <property type="term" value="F:structural molecule activity"/>
    <property type="evidence" value="ECO:0007669"/>
    <property type="project" value="UniProtKB-UniRule"/>
</dbReference>
<comment type="subcellular location">
    <subcellularLocation>
        <location evidence="1 4">Bacterial flagellum basal body</location>
    </subcellularLocation>
</comment>
<keyword evidence="7" id="KW-0969">Cilium</keyword>
<dbReference type="PRINTS" id="PR01006">
    <property type="entry name" value="FLGHOOKFLIE"/>
</dbReference>
<evidence type="ECO:0000256" key="5">
    <source>
        <dbReference type="NCBIfam" id="TIGR00205"/>
    </source>
</evidence>
<feature type="region of interest" description="Disordered" evidence="6">
    <location>
        <begin position="1"/>
        <end position="22"/>
    </location>
</feature>
<dbReference type="NCBIfam" id="TIGR00205">
    <property type="entry name" value="fliE"/>
    <property type="match status" value="1"/>
</dbReference>
<feature type="compositionally biased region" description="Low complexity" evidence="6">
    <location>
        <begin position="1"/>
        <end position="11"/>
    </location>
</feature>
<evidence type="ECO:0000313" key="8">
    <source>
        <dbReference type="Proteomes" id="UP000236434"/>
    </source>
</evidence>
<dbReference type="EMBL" id="AZRL01000021">
    <property type="protein sequence ID" value="PNR95440.1"/>
    <property type="molecule type" value="Genomic_DNA"/>
</dbReference>
<dbReference type="Pfam" id="PF02049">
    <property type="entry name" value="FliE"/>
    <property type="match status" value="1"/>
</dbReference>
<dbReference type="OrthoDB" id="9812413at2"/>
<reference evidence="7 8" key="1">
    <citation type="submission" date="2013-12" db="EMBL/GenBank/DDBJ databases">
        <title>Comparative genomics of Petrotoga isolates.</title>
        <authorList>
            <person name="Nesbo C.L."/>
            <person name="Charchuk R."/>
            <person name="Chow K."/>
        </authorList>
    </citation>
    <scope>NUCLEOTIDE SEQUENCE [LARGE SCALE GENOMIC DNA]</scope>
    <source>
        <strain evidence="7 8">DSM 13574</strain>
    </source>
</reference>
<gene>
    <name evidence="4" type="primary">fliE</name>
    <name evidence="7" type="ORF">X929_07490</name>
</gene>
<keyword evidence="3 4" id="KW-0975">Bacterial flagellum</keyword>
<dbReference type="InterPro" id="IPR001624">
    <property type="entry name" value="FliE"/>
</dbReference>
<evidence type="ECO:0000256" key="3">
    <source>
        <dbReference type="ARBA" id="ARBA00023143"/>
    </source>
</evidence>
<evidence type="ECO:0000313" key="7">
    <source>
        <dbReference type="EMBL" id="PNR95440.1"/>
    </source>
</evidence>
<name>A0A2K1NY29_9BACT</name>
<dbReference type="GO" id="GO:0009425">
    <property type="term" value="C:bacterial-type flagellum basal body"/>
    <property type="evidence" value="ECO:0007669"/>
    <property type="project" value="UniProtKB-SubCell"/>
</dbReference>
<evidence type="ECO:0000256" key="1">
    <source>
        <dbReference type="ARBA" id="ARBA00004117"/>
    </source>
</evidence>
<comment type="caution">
    <text evidence="7">The sequence shown here is derived from an EMBL/GenBank/DDBJ whole genome shotgun (WGS) entry which is preliminary data.</text>
</comment>
<dbReference type="GO" id="GO:0071973">
    <property type="term" value="P:bacterial-type flagellum-dependent cell motility"/>
    <property type="evidence" value="ECO:0007669"/>
    <property type="project" value="InterPro"/>
</dbReference>
<keyword evidence="7" id="KW-0966">Cell projection</keyword>
<dbReference type="RefSeq" id="WP_103067359.1">
    <property type="nucleotide sequence ID" value="NZ_AZRL01000021.1"/>
</dbReference>
<keyword evidence="7" id="KW-0282">Flagellum</keyword>
<dbReference type="Proteomes" id="UP000236434">
    <property type="component" value="Unassembled WGS sequence"/>
</dbReference>
<dbReference type="PANTHER" id="PTHR34653">
    <property type="match status" value="1"/>
</dbReference>
<evidence type="ECO:0000256" key="2">
    <source>
        <dbReference type="ARBA" id="ARBA00009272"/>
    </source>
</evidence>
<evidence type="ECO:0000256" key="4">
    <source>
        <dbReference type="HAMAP-Rule" id="MF_00724"/>
    </source>
</evidence>
<evidence type="ECO:0000256" key="6">
    <source>
        <dbReference type="SAM" id="MobiDB-lite"/>
    </source>
</evidence>
<organism evidence="7 8">
    <name type="scientific">Petrotoga olearia DSM 13574</name>
    <dbReference type="NCBI Taxonomy" id="1122955"/>
    <lineage>
        <taxon>Bacteria</taxon>
        <taxon>Thermotogati</taxon>
        <taxon>Thermotogota</taxon>
        <taxon>Thermotogae</taxon>
        <taxon>Petrotogales</taxon>
        <taxon>Petrotogaceae</taxon>
        <taxon>Petrotoga</taxon>
    </lineage>
</organism>
<accession>A0A2K1NY29</accession>
<dbReference type="HAMAP" id="MF_00724">
    <property type="entry name" value="FliE"/>
    <property type="match status" value="1"/>
</dbReference>